<accession>A0A8K0GQ51</accession>
<protein>
    <submittedName>
        <fullName evidence="1">Uncharacterized protein</fullName>
    </submittedName>
</protein>
<dbReference type="AlphaFoldDB" id="A0A8K0GQ51"/>
<name>A0A8K0GQ51_9ROSA</name>
<dbReference type="EMBL" id="VOIH02000011">
    <property type="protein sequence ID" value="KAF3433226.1"/>
    <property type="molecule type" value="Genomic_DNA"/>
</dbReference>
<dbReference type="OrthoDB" id="566010at2759"/>
<evidence type="ECO:0000313" key="2">
    <source>
        <dbReference type="Proteomes" id="UP000796880"/>
    </source>
</evidence>
<evidence type="ECO:0000313" key="1">
    <source>
        <dbReference type="EMBL" id="KAF3433226.1"/>
    </source>
</evidence>
<gene>
    <name evidence="1" type="ORF">FNV43_RR24328</name>
</gene>
<organism evidence="1 2">
    <name type="scientific">Rhamnella rubrinervis</name>
    <dbReference type="NCBI Taxonomy" id="2594499"/>
    <lineage>
        <taxon>Eukaryota</taxon>
        <taxon>Viridiplantae</taxon>
        <taxon>Streptophyta</taxon>
        <taxon>Embryophyta</taxon>
        <taxon>Tracheophyta</taxon>
        <taxon>Spermatophyta</taxon>
        <taxon>Magnoliopsida</taxon>
        <taxon>eudicotyledons</taxon>
        <taxon>Gunneridae</taxon>
        <taxon>Pentapetalae</taxon>
        <taxon>rosids</taxon>
        <taxon>fabids</taxon>
        <taxon>Rosales</taxon>
        <taxon>Rhamnaceae</taxon>
        <taxon>rhamnoid group</taxon>
        <taxon>Rhamneae</taxon>
        <taxon>Rhamnella</taxon>
    </lineage>
</organism>
<sequence length="209" mass="23197">MASIAISASLQILCSSSNHATKRKQPQTVGAQSLGIKQDTTHVLTQDVEGQQNFNIAEQKKSGVHNDRPDHNAANNKSKHGLDEELSVMKFTDERWKNGTWDLNMFVKHGKMDWDGVILAGRAAMVGFFMAYIVDGLTGLDVVGQTGNLICKAGLFVTVTDIVLFKRTQDFDNLRKLADEATLYDKQWQASWQDRHAGNDISEQTGPTF</sequence>
<dbReference type="Proteomes" id="UP000796880">
    <property type="component" value="Unassembled WGS sequence"/>
</dbReference>
<reference evidence="1" key="1">
    <citation type="submission" date="2020-03" db="EMBL/GenBank/DDBJ databases">
        <title>A high-quality chromosome-level genome assembly of a woody plant with both climbing and erect habits, Rhamnella rubrinervis.</title>
        <authorList>
            <person name="Lu Z."/>
            <person name="Yang Y."/>
            <person name="Zhu X."/>
            <person name="Sun Y."/>
        </authorList>
    </citation>
    <scope>NUCLEOTIDE SEQUENCE</scope>
    <source>
        <strain evidence="1">BYM</strain>
        <tissue evidence="1">Leaf</tissue>
    </source>
</reference>
<proteinExistence type="predicted"/>
<keyword evidence="2" id="KW-1185">Reference proteome</keyword>
<comment type="caution">
    <text evidence="1">The sequence shown here is derived from an EMBL/GenBank/DDBJ whole genome shotgun (WGS) entry which is preliminary data.</text>
</comment>